<dbReference type="GO" id="GO:0006396">
    <property type="term" value="P:RNA processing"/>
    <property type="evidence" value="ECO:0007669"/>
    <property type="project" value="InterPro"/>
</dbReference>
<comment type="caution">
    <text evidence="1">The sequence shown here is derived from an EMBL/GenBank/DDBJ whole genome shotgun (WGS) entry which is preliminary data.</text>
</comment>
<dbReference type="Proteomes" id="UP000789405">
    <property type="component" value="Unassembled WGS sequence"/>
</dbReference>
<accession>A0A9N9HHX7</accession>
<organism evidence="1 2">
    <name type="scientific">Dentiscutata erythropus</name>
    <dbReference type="NCBI Taxonomy" id="1348616"/>
    <lineage>
        <taxon>Eukaryota</taxon>
        <taxon>Fungi</taxon>
        <taxon>Fungi incertae sedis</taxon>
        <taxon>Mucoromycota</taxon>
        <taxon>Glomeromycotina</taxon>
        <taxon>Glomeromycetes</taxon>
        <taxon>Diversisporales</taxon>
        <taxon>Gigasporaceae</taxon>
        <taxon>Dentiscutata</taxon>
    </lineage>
</organism>
<dbReference type="InterPro" id="IPR036389">
    <property type="entry name" value="RNase_III_sf"/>
</dbReference>
<gene>
    <name evidence="1" type="ORF">DERYTH_LOCUS11478</name>
</gene>
<evidence type="ECO:0000313" key="1">
    <source>
        <dbReference type="EMBL" id="CAG8675252.1"/>
    </source>
</evidence>
<proteinExistence type="predicted"/>
<dbReference type="GO" id="GO:0004525">
    <property type="term" value="F:ribonuclease III activity"/>
    <property type="evidence" value="ECO:0007669"/>
    <property type="project" value="InterPro"/>
</dbReference>
<sequence length="298" mass="34030">MSSSSNEKMYISLREQALGEFRKALEESLERFNKEKNSCVVMEIDYVRSLVNSAINNLDSHFAEYKNLPGIIQEFPIMIEEDVGTTSEHPIIIDCDDKVGVSQAENNPRKRKNIWKKSKNAKKAKSVARSLRQELPPVPRIQDSLFNKMATSRQLYKESWEALEFVGDRVITSCLLKIAEQKYIKRHTASIIRLCVRNIATNKILAAYCLTLGIEKLNEMTSLKIKKRHADAFEAYFGSYYLVNGELATCIYLDNLMTPLLNLIIEGVASGNKKPMDAFKIASNYFELEWIQDGNKLT</sequence>
<evidence type="ECO:0000313" key="2">
    <source>
        <dbReference type="Proteomes" id="UP000789405"/>
    </source>
</evidence>
<dbReference type="AlphaFoldDB" id="A0A9N9HHX7"/>
<dbReference type="EMBL" id="CAJVPY010007103">
    <property type="protein sequence ID" value="CAG8675252.1"/>
    <property type="molecule type" value="Genomic_DNA"/>
</dbReference>
<dbReference type="SUPFAM" id="SSF69065">
    <property type="entry name" value="RNase III domain-like"/>
    <property type="match status" value="1"/>
</dbReference>
<reference evidence="1" key="1">
    <citation type="submission" date="2021-06" db="EMBL/GenBank/DDBJ databases">
        <authorList>
            <person name="Kallberg Y."/>
            <person name="Tangrot J."/>
            <person name="Rosling A."/>
        </authorList>
    </citation>
    <scope>NUCLEOTIDE SEQUENCE</scope>
    <source>
        <strain evidence="1">MA453B</strain>
    </source>
</reference>
<dbReference type="Gene3D" id="1.10.1520.10">
    <property type="entry name" value="Ribonuclease III domain"/>
    <property type="match status" value="1"/>
</dbReference>
<name>A0A9N9HHX7_9GLOM</name>
<dbReference type="OrthoDB" id="2387250at2759"/>
<keyword evidence="2" id="KW-1185">Reference proteome</keyword>
<protein>
    <submittedName>
        <fullName evidence="1">25762_t:CDS:1</fullName>
    </submittedName>
</protein>